<gene>
    <name evidence="1" type="ORF">E6H02_09315</name>
</gene>
<dbReference type="PIRSF" id="PIRSF016498">
    <property type="entry name" value="UCP016498"/>
    <property type="match status" value="1"/>
</dbReference>
<protein>
    <submittedName>
        <fullName evidence="1">DUF2203 family protein</fullName>
    </submittedName>
</protein>
<name>A0A537LM83_9BACT</name>
<dbReference type="Proteomes" id="UP000320393">
    <property type="component" value="Unassembled WGS sequence"/>
</dbReference>
<comment type="caution">
    <text evidence="1">The sequence shown here is derived from an EMBL/GenBank/DDBJ whole genome shotgun (WGS) entry which is preliminary data.</text>
</comment>
<organism evidence="1 2">
    <name type="scientific">Candidatus Segetimicrobium genomatis</name>
    <dbReference type="NCBI Taxonomy" id="2569760"/>
    <lineage>
        <taxon>Bacteria</taxon>
        <taxon>Bacillati</taxon>
        <taxon>Candidatus Sysuimicrobiota</taxon>
        <taxon>Candidatus Sysuimicrobiia</taxon>
        <taxon>Candidatus Sysuimicrobiales</taxon>
        <taxon>Candidatus Segetimicrobiaceae</taxon>
        <taxon>Candidatus Segetimicrobium</taxon>
    </lineage>
</organism>
<sequence length="132" mass="14765">MTAEMRHFTLGEATDLLPRLTTLVDALRRLRDDAAVKKAQVDLLWERLESGEPVLSAIGEEQRELDAVSTRLLAKAEEIESTGCVLRDLEVGLVDFPFRSRTGTVFLCWRVGEPAILFWHGADEGFAGRKPI</sequence>
<dbReference type="EMBL" id="VBAM01000363">
    <property type="protein sequence ID" value="TMJ09113.1"/>
    <property type="molecule type" value="Genomic_DNA"/>
</dbReference>
<dbReference type="AlphaFoldDB" id="A0A537LM83"/>
<proteinExistence type="predicted"/>
<reference evidence="1 2" key="1">
    <citation type="journal article" date="2019" name="Nat. Microbiol.">
        <title>Mediterranean grassland soil C-N compound turnover is dependent on rainfall and depth, and is mediated by genomically divergent microorganisms.</title>
        <authorList>
            <person name="Diamond S."/>
            <person name="Andeer P.F."/>
            <person name="Li Z."/>
            <person name="Crits-Christoph A."/>
            <person name="Burstein D."/>
            <person name="Anantharaman K."/>
            <person name="Lane K.R."/>
            <person name="Thomas B.C."/>
            <person name="Pan C."/>
            <person name="Northen T.R."/>
            <person name="Banfield J.F."/>
        </authorList>
    </citation>
    <scope>NUCLEOTIDE SEQUENCE [LARGE SCALE GENOMIC DNA]</scope>
    <source>
        <strain evidence="1">NP_5</strain>
    </source>
</reference>
<evidence type="ECO:0000313" key="1">
    <source>
        <dbReference type="EMBL" id="TMJ09113.1"/>
    </source>
</evidence>
<accession>A0A537LM83</accession>
<dbReference type="InterPro" id="IPR018699">
    <property type="entry name" value="DUF2203"/>
</dbReference>
<dbReference type="Pfam" id="PF09969">
    <property type="entry name" value="DUF2203"/>
    <property type="match status" value="1"/>
</dbReference>
<feature type="non-terminal residue" evidence="1">
    <location>
        <position position="132"/>
    </location>
</feature>
<evidence type="ECO:0000313" key="2">
    <source>
        <dbReference type="Proteomes" id="UP000320393"/>
    </source>
</evidence>